<organism evidence="1 2">
    <name type="scientific">Ixodes persulcatus</name>
    <name type="common">Taiga tick</name>
    <dbReference type="NCBI Taxonomy" id="34615"/>
    <lineage>
        <taxon>Eukaryota</taxon>
        <taxon>Metazoa</taxon>
        <taxon>Ecdysozoa</taxon>
        <taxon>Arthropoda</taxon>
        <taxon>Chelicerata</taxon>
        <taxon>Arachnida</taxon>
        <taxon>Acari</taxon>
        <taxon>Parasitiformes</taxon>
        <taxon>Ixodida</taxon>
        <taxon>Ixodoidea</taxon>
        <taxon>Ixodidae</taxon>
        <taxon>Ixodinae</taxon>
        <taxon>Ixodes</taxon>
    </lineage>
</organism>
<accession>A0AC60NXJ9</accession>
<dbReference type="EMBL" id="JABSTQ010011395">
    <property type="protein sequence ID" value="KAG0411885.1"/>
    <property type="molecule type" value="Genomic_DNA"/>
</dbReference>
<sequence length="172" mass="19688">MATGRDNNGTMIRQLAEDVELEILNLREDCEGQHTWMVRDRRTCIDYALALKRLGSNLQKVVVDEEGELSVSSDHKSIFLHVGTVRGTPSRSQRKVVTQLRKDDIFTVVQTFDESIRRMHALSYGDFAIELRTIIVNNTTVKSAKGKRKFVSWLDVEIERSIQVRQAANRLT</sequence>
<gene>
    <name evidence="1" type="ORF">HPB47_010975</name>
</gene>
<proteinExistence type="predicted"/>
<evidence type="ECO:0000313" key="1">
    <source>
        <dbReference type="EMBL" id="KAG0411885.1"/>
    </source>
</evidence>
<protein>
    <submittedName>
        <fullName evidence="1">Uncharacterized protein</fullName>
    </submittedName>
</protein>
<name>A0AC60NXJ9_IXOPE</name>
<evidence type="ECO:0000313" key="2">
    <source>
        <dbReference type="Proteomes" id="UP000805193"/>
    </source>
</evidence>
<dbReference type="Proteomes" id="UP000805193">
    <property type="component" value="Unassembled WGS sequence"/>
</dbReference>
<comment type="caution">
    <text evidence="1">The sequence shown here is derived from an EMBL/GenBank/DDBJ whole genome shotgun (WGS) entry which is preliminary data.</text>
</comment>
<keyword evidence="2" id="KW-1185">Reference proteome</keyword>
<reference evidence="1 2" key="1">
    <citation type="journal article" date="2020" name="Cell">
        <title>Large-Scale Comparative Analyses of Tick Genomes Elucidate Their Genetic Diversity and Vector Capacities.</title>
        <authorList>
            <consortium name="Tick Genome and Microbiome Consortium (TIGMIC)"/>
            <person name="Jia N."/>
            <person name="Wang J."/>
            <person name="Shi W."/>
            <person name="Du L."/>
            <person name="Sun Y."/>
            <person name="Zhan W."/>
            <person name="Jiang J.F."/>
            <person name="Wang Q."/>
            <person name="Zhang B."/>
            <person name="Ji P."/>
            <person name="Bell-Sakyi L."/>
            <person name="Cui X.M."/>
            <person name="Yuan T.T."/>
            <person name="Jiang B.G."/>
            <person name="Yang W.F."/>
            <person name="Lam T.T."/>
            <person name="Chang Q.C."/>
            <person name="Ding S.J."/>
            <person name="Wang X.J."/>
            <person name="Zhu J.G."/>
            <person name="Ruan X.D."/>
            <person name="Zhao L."/>
            <person name="Wei J.T."/>
            <person name="Ye R.Z."/>
            <person name="Que T.C."/>
            <person name="Du C.H."/>
            <person name="Zhou Y.H."/>
            <person name="Cheng J.X."/>
            <person name="Dai P.F."/>
            <person name="Guo W.B."/>
            <person name="Han X.H."/>
            <person name="Huang E.J."/>
            <person name="Li L.F."/>
            <person name="Wei W."/>
            <person name="Gao Y.C."/>
            <person name="Liu J.Z."/>
            <person name="Shao H.Z."/>
            <person name="Wang X."/>
            <person name="Wang C.C."/>
            <person name="Yang T.C."/>
            <person name="Huo Q.B."/>
            <person name="Li W."/>
            <person name="Chen H.Y."/>
            <person name="Chen S.E."/>
            <person name="Zhou L.G."/>
            <person name="Ni X.B."/>
            <person name="Tian J.H."/>
            <person name="Sheng Y."/>
            <person name="Liu T."/>
            <person name="Pan Y.S."/>
            <person name="Xia L.Y."/>
            <person name="Li J."/>
            <person name="Zhao F."/>
            <person name="Cao W.C."/>
        </authorList>
    </citation>
    <scope>NUCLEOTIDE SEQUENCE [LARGE SCALE GENOMIC DNA]</scope>
    <source>
        <strain evidence="1">Iper-2018</strain>
    </source>
</reference>